<comment type="caution">
    <text evidence="1">The sequence shown here is derived from an EMBL/GenBank/DDBJ whole genome shotgun (WGS) entry which is preliminary data.</text>
</comment>
<name>A0A553C5V6_9FLAO</name>
<organism evidence="1 2">
    <name type="scientific">Flavobacterium franklandianum</name>
    <dbReference type="NCBI Taxonomy" id="2594430"/>
    <lineage>
        <taxon>Bacteria</taxon>
        <taxon>Pseudomonadati</taxon>
        <taxon>Bacteroidota</taxon>
        <taxon>Flavobacteriia</taxon>
        <taxon>Flavobacteriales</taxon>
        <taxon>Flavobacteriaceae</taxon>
        <taxon>Flavobacterium</taxon>
    </lineage>
</organism>
<dbReference type="OrthoDB" id="1049592at2"/>
<evidence type="ECO:0000313" key="2">
    <source>
        <dbReference type="Proteomes" id="UP000318585"/>
    </source>
</evidence>
<evidence type="ECO:0000313" key="1">
    <source>
        <dbReference type="EMBL" id="TRX15917.1"/>
    </source>
</evidence>
<accession>A0A553C5V6</accession>
<dbReference type="RefSeq" id="WP_144072158.1">
    <property type="nucleotide sequence ID" value="NZ_VJZR01000027.1"/>
</dbReference>
<gene>
    <name evidence="1" type="ORF">FNW17_15795</name>
</gene>
<dbReference type="AlphaFoldDB" id="A0A553C5V6"/>
<dbReference type="EMBL" id="VJZR01000027">
    <property type="protein sequence ID" value="TRX15917.1"/>
    <property type="molecule type" value="Genomic_DNA"/>
</dbReference>
<reference evidence="1 2" key="1">
    <citation type="submission" date="2019-07" db="EMBL/GenBank/DDBJ databases">
        <title>Novel species of Flavobacterium.</title>
        <authorList>
            <person name="Liu Q."/>
            <person name="Xin Y.-H."/>
        </authorList>
    </citation>
    <scope>NUCLEOTIDE SEQUENCE [LARGE SCALE GENOMIC DNA]</scope>
    <source>
        <strain evidence="1 2">LB3P56</strain>
    </source>
</reference>
<keyword evidence="2" id="KW-1185">Reference proteome</keyword>
<sequence length="79" mass="8864">MIRETLLTDWNLMRILRLGLGSYVSVQAVETQSTISMIFAVFLLFQAFSNTGCGSNGCAIPIKKNNSNKTEEIEYEEVK</sequence>
<proteinExistence type="predicted"/>
<dbReference type="Proteomes" id="UP000318585">
    <property type="component" value="Unassembled WGS sequence"/>
</dbReference>
<protein>
    <submittedName>
        <fullName evidence="1">Uncharacterized protein</fullName>
    </submittedName>
</protein>